<feature type="domain" description="D-apionate lactonase N-terminal" evidence="2">
    <location>
        <begin position="10"/>
        <end position="229"/>
    </location>
</feature>
<comment type="caution">
    <text evidence="4">The sequence shown here is derived from an EMBL/GenBank/DDBJ whole genome shotgun (WGS) entry which is preliminary data.</text>
</comment>
<evidence type="ECO:0000256" key="1">
    <source>
        <dbReference type="SAM" id="MobiDB-lite"/>
    </source>
</evidence>
<dbReference type="Proteomes" id="UP001593940">
    <property type="component" value="Unassembled WGS sequence"/>
</dbReference>
<dbReference type="InterPro" id="IPR058788">
    <property type="entry name" value="ApnL_N"/>
</dbReference>
<name>A0ABV6Y2S2_9HYPH</name>
<dbReference type="Pfam" id="PF25837">
    <property type="entry name" value="Apionate_lact_N"/>
    <property type="match status" value="1"/>
</dbReference>
<evidence type="ECO:0000259" key="3">
    <source>
        <dbReference type="Pfam" id="PF25838"/>
    </source>
</evidence>
<proteinExistence type="predicted"/>
<dbReference type="Pfam" id="PF25838">
    <property type="entry name" value="Apionate_lact_M"/>
    <property type="match status" value="1"/>
</dbReference>
<dbReference type="EMBL" id="JBHOMY010000009">
    <property type="protein sequence ID" value="MFC1455571.1"/>
    <property type="molecule type" value="Genomic_DNA"/>
</dbReference>
<protein>
    <submittedName>
        <fullName evidence="4">Uncharacterized protein</fullName>
    </submittedName>
</protein>
<organism evidence="4 5">
    <name type="scientific">Microvirga arabica</name>
    <dbReference type="NCBI Taxonomy" id="1128671"/>
    <lineage>
        <taxon>Bacteria</taxon>
        <taxon>Pseudomonadati</taxon>
        <taxon>Pseudomonadota</taxon>
        <taxon>Alphaproteobacteria</taxon>
        <taxon>Hyphomicrobiales</taxon>
        <taxon>Methylobacteriaceae</taxon>
        <taxon>Microvirga</taxon>
    </lineage>
</organism>
<evidence type="ECO:0000313" key="5">
    <source>
        <dbReference type="Proteomes" id="UP001593940"/>
    </source>
</evidence>
<dbReference type="InterPro" id="IPR058787">
    <property type="entry name" value="ApnL_M"/>
</dbReference>
<accession>A0ABV6Y2S2</accession>
<feature type="region of interest" description="Disordered" evidence="1">
    <location>
        <begin position="1"/>
        <end position="24"/>
    </location>
</feature>
<keyword evidence="5" id="KW-1185">Reference proteome</keyword>
<gene>
    <name evidence="4" type="ORF">ACETIH_02270</name>
</gene>
<evidence type="ECO:0000259" key="2">
    <source>
        <dbReference type="Pfam" id="PF25837"/>
    </source>
</evidence>
<feature type="compositionally biased region" description="Basic and acidic residues" evidence="1">
    <location>
        <begin position="1"/>
        <end position="11"/>
    </location>
</feature>
<feature type="domain" description="D-apionate lactonase TIM barrel" evidence="3">
    <location>
        <begin position="344"/>
        <end position="509"/>
    </location>
</feature>
<evidence type="ECO:0000313" key="4">
    <source>
        <dbReference type="EMBL" id="MFC1455571.1"/>
    </source>
</evidence>
<reference evidence="4 5" key="1">
    <citation type="submission" date="2024-09" db="EMBL/GenBank/DDBJ databases">
        <title>Nodulacao em especies de Leguminosae Basais da Amazonia e Caracterizacao dos Rizobios e Bacterias Associadas aos Nodulos.</title>
        <authorList>
            <person name="Jambeiro I.C.A."/>
            <person name="Lopes I.S."/>
            <person name="Aguiar E.R.G.R."/>
            <person name="Santos A.F.J."/>
            <person name="Dos Santos J.M.F."/>
            <person name="Gross E."/>
        </authorList>
    </citation>
    <scope>NUCLEOTIDE SEQUENCE [LARGE SCALE GENOMIC DNA]</scope>
    <source>
        <strain evidence="4 5">BRUESC1165</strain>
    </source>
</reference>
<sequence length="591" mass="62973">MPLATQRHESAESGQPSKLSAGPVTVELNPSGTALRDVAFDGEVVLRGLAFVARDENWGTLPLAAAPQIHRSGDSIEIEASGDGNHPNGDLSWRVLFHISPKGIEARSSVRSSRGFLTNRTGLVVLHGLSACRGQEVVITHADGRSTRSAFPVPISPHQPFMDMAALAHRTQRGTAVMIAFEGEVFETEDQRNWTDASYKTYSRPLALPFPYRIDAGETVEQSVRIAFEAGGAASDSVETNPRIERIASLPCLGTGLPVVRSVPDAVVSAALKALSLHAIALEIDPEEPGWADRLEGHLAAIPGNVRLNCRLKDYADHARVLDTIDRALSGRKPLGISLWDASQEAVDLARRLWPGTHIGGGTGAFFTEFNRGTLPSRIDYAIWTTNPTVHASDDDTLGESIEPLADILATAHAKAPGLDLVIGPLTLGMRFNPNATSPEARRAETPPDRRQHTVLAASWLLGTIAGFVDASVKDLIVFEVAGPKGLVQPDGSLSPSGHLVSRLAPLAGCRTEIVIWAHEPRARGLLVHAPEGRVLALTQARAAPAALALPEGRWAASERLHLTGFTAGPQHAGGMIDVDGFGVVWLAEAS</sequence>
<dbReference type="RefSeq" id="WP_377028716.1">
    <property type="nucleotide sequence ID" value="NZ_JBHOMY010000009.1"/>
</dbReference>